<dbReference type="Gene3D" id="1.20.120.450">
    <property type="entry name" value="dinb family like domain"/>
    <property type="match status" value="1"/>
</dbReference>
<dbReference type="AlphaFoldDB" id="A0A418N5X2"/>
<evidence type="ECO:0000313" key="1">
    <source>
        <dbReference type="EMBL" id="RIV69387.1"/>
    </source>
</evidence>
<dbReference type="Proteomes" id="UP000284189">
    <property type="component" value="Unassembled WGS sequence"/>
</dbReference>
<evidence type="ECO:0000313" key="2">
    <source>
        <dbReference type="EMBL" id="TXK00977.1"/>
    </source>
</evidence>
<name>A0A418N5X2_9FLAO</name>
<sequence>MNFQENYLENVKFEFHRYKTMGDKTFAQLSENDIHWTYSEGDNSIALIVKHMVGNMLSRWTHFLTEDGEKSWRNREMEFEAPYPTKKEMLQAWEKGWQCLFTALDSINPSNFGNKITIRSQEHTIVEAINRQLAHYASHVGQIVFLGKMIKGKDWQSLSIPKGGSKAFNQKMFGSQQS</sequence>
<evidence type="ECO:0000313" key="4">
    <source>
        <dbReference type="Proteomes" id="UP000321528"/>
    </source>
</evidence>
<proteinExistence type="predicted"/>
<dbReference type="RefSeq" id="WP_119641072.1">
    <property type="nucleotide sequence ID" value="NZ_QXFJ01000029.1"/>
</dbReference>
<dbReference type="OrthoDB" id="68731at2"/>
<dbReference type="SUPFAM" id="SSF109854">
    <property type="entry name" value="DinB/YfiT-like putative metalloenzymes"/>
    <property type="match status" value="1"/>
</dbReference>
<keyword evidence="4" id="KW-1185">Reference proteome</keyword>
<organism evidence="1 3">
    <name type="scientific">Flagellimonas aequoris</name>
    <dbReference type="NCBI Taxonomy" id="2306997"/>
    <lineage>
        <taxon>Bacteria</taxon>
        <taxon>Pseudomonadati</taxon>
        <taxon>Bacteroidota</taxon>
        <taxon>Flavobacteriia</taxon>
        <taxon>Flavobacteriales</taxon>
        <taxon>Flavobacteriaceae</taxon>
        <taxon>Flagellimonas</taxon>
    </lineage>
</organism>
<comment type="caution">
    <text evidence="1">The sequence shown here is derived from an EMBL/GenBank/DDBJ whole genome shotgun (WGS) entry which is preliminary data.</text>
</comment>
<protein>
    <submittedName>
        <fullName evidence="1">DUF1572 domain-containing protein</fullName>
    </submittedName>
</protein>
<gene>
    <name evidence="1" type="ORF">D2U88_12960</name>
    <name evidence="2" type="ORF">FQ019_12835</name>
</gene>
<dbReference type="Pfam" id="PF07609">
    <property type="entry name" value="DUF1572"/>
    <property type="match status" value="1"/>
</dbReference>
<dbReference type="EMBL" id="VNWL01000028">
    <property type="protein sequence ID" value="TXK00977.1"/>
    <property type="molecule type" value="Genomic_DNA"/>
</dbReference>
<accession>A0A418N5X2</accession>
<reference evidence="2 4" key="2">
    <citation type="submission" date="2019-07" db="EMBL/GenBank/DDBJ databases">
        <title>Draft genome of two Muricauda strains isolated from deep sea.</title>
        <authorList>
            <person name="Sun C."/>
        </authorList>
    </citation>
    <scope>NUCLEOTIDE SEQUENCE [LARGE SCALE GENOMIC DNA]</scope>
    <source>
        <strain evidence="2 4">NH166</strain>
    </source>
</reference>
<dbReference type="InterPro" id="IPR034660">
    <property type="entry name" value="DinB/YfiT-like"/>
</dbReference>
<evidence type="ECO:0000313" key="3">
    <source>
        <dbReference type="Proteomes" id="UP000284189"/>
    </source>
</evidence>
<reference evidence="1 3" key="1">
    <citation type="submission" date="2018-08" db="EMBL/GenBank/DDBJ databases">
        <title>Proposal of Muricauda 72 sp.nov. and Muricauda NH166 sp.nov., isolated from seawater.</title>
        <authorList>
            <person name="Cheng H."/>
            <person name="Wu Y.-H."/>
            <person name="Guo L.-L."/>
            <person name="Xu X.-W."/>
        </authorList>
    </citation>
    <scope>NUCLEOTIDE SEQUENCE [LARGE SCALE GENOMIC DNA]</scope>
    <source>
        <strain evidence="1 3">NH166</strain>
    </source>
</reference>
<dbReference type="EMBL" id="QXFJ01000029">
    <property type="protein sequence ID" value="RIV69387.1"/>
    <property type="molecule type" value="Genomic_DNA"/>
</dbReference>
<dbReference type="Proteomes" id="UP000321528">
    <property type="component" value="Unassembled WGS sequence"/>
</dbReference>
<dbReference type="InterPro" id="IPR011466">
    <property type="entry name" value="DUF1572"/>
</dbReference>